<accession>A0ABQ8MRW4</accession>
<name>A0ABQ8MRW4_LABRO</name>
<dbReference type="Gene3D" id="3.40.50.12780">
    <property type="entry name" value="N-terminal domain of ligase-like"/>
    <property type="match status" value="2"/>
</dbReference>
<dbReference type="SUPFAM" id="SSF56801">
    <property type="entry name" value="Acetyl-CoA synthetase-like"/>
    <property type="match status" value="1"/>
</dbReference>
<proteinExistence type="predicted"/>
<dbReference type="Pfam" id="PF00501">
    <property type="entry name" value="AMP-binding"/>
    <property type="match status" value="2"/>
</dbReference>
<dbReference type="EMBL" id="JACTAM010000004">
    <property type="protein sequence ID" value="KAI2665341.1"/>
    <property type="molecule type" value="Genomic_DNA"/>
</dbReference>
<evidence type="ECO:0000259" key="5">
    <source>
        <dbReference type="Pfam" id="PF00501"/>
    </source>
</evidence>
<feature type="domain" description="AMP-dependent synthetase/ligase" evidence="5">
    <location>
        <begin position="145"/>
        <end position="201"/>
    </location>
</feature>
<protein>
    <recommendedName>
        <fullName evidence="2">Acyl-CoA synthetase short-chain family member 3, mitochondrial</fullName>
        <ecNumber evidence="1">6.2.1.1</ecNumber>
    </recommendedName>
    <alternativeName>
        <fullName evidence="3">Acetate--CoA ligase 3</fullName>
    </alternativeName>
</protein>
<evidence type="ECO:0000313" key="7">
    <source>
        <dbReference type="Proteomes" id="UP000830375"/>
    </source>
</evidence>
<dbReference type="InterPro" id="IPR000873">
    <property type="entry name" value="AMP-dep_synth/lig_dom"/>
</dbReference>
<evidence type="ECO:0000313" key="6">
    <source>
        <dbReference type="EMBL" id="KAI2665341.1"/>
    </source>
</evidence>
<gene>
    <name evidence="6" type="ORF">H4Q32_021594</name>
</gene>
<evidence type="ECO:0000256" key="2">
    <source>
        <dbReference type="ARBA" id="ARBA00040004"/>
    </source>
</evidence>
<dbReference type="PANTHER" id="PTHR43347:SF3">
    <property type="entry name" value="ACYL-COA SYNTHETASE SHORT-CHAIN FAMILY MEMBER 3, MITOCHONDRIAL"/>
    <property type="match status" value="1"/>
</dbReference>
<dbReference type="InterPro" id="IPR042099">
    <property type="entry name" value="ANL_N_sf"/>
</dbReference>
<dbReference type="EC" id="6.2.1.1" evidence="1"/>
<comment type="catalytic activity">
    <reaction evidence="4">
        <text>butanoate + ATP + CoA = butanoyl-CoA + AMP + diphosphate</text>
        <dbReference type="Rhea" id="RHEA:46172"/>
        <dbReference type="ChEBI" id="CHEBI:17968"/>
        <dbReference type="ChEBI" id="CHEBI:30616"/>
        <dbReference type="ChEBI" id="CHEBI:33019"/>
        <dbReference type="ChEBI" id="CHEBI:57287"/>
        <dbReference type="ChEBI" id="CHEBI:57371"/>
        <dbReference type="ChEBI" id="CHEBI:456215"/>
    </reaction>
    <physiologicalReaction direction="left-to-right" evidence="4">
        <dbReference type="Rhea" id="RHEA:46173"/>
    </physiologicalReaction>
</comment>
<reference evidence="6 7" key="1">
    <citation type="submission" date="2022-01" db="EMBL/GenBank/DDBJ databases">
        <title>A high-quality chromosome-level genome assembly of rohu carp, Labeo rohita.</title>
        <authorList>
            <person name="Arick M.A. II"/>
            <person name="Hsu C.-Y."/>
            <person name="Magbanua Z."/>
            <person name="Pechanova O."/>
            <person name="Grover C."/>
            <person name="Miller E."/>
            <person name="Thrash A."/>
            <person name="Ezzel L."/>
            <person name="Alam S."/>
            <person name="Benzie J."/>
            <person name="Hamilton M."/>
            <person name="Karsi A."/>
            <person name="Lawrence M.L."/>
            <person name="Peterson D.G."/>
        </authorList>
    </citation>
    <scope>NUCLEOTIDE SEQUENCE [LARGE SCALE GENOMIC DNA]</scope>
    <source>
        <strain evidence="7">BAU-BD-2019</strain>
        <tissue evidence="6">Blood</tissue>
    </source>
</reference>
<evidence type="ECO:0000256" key="3">
    <source>
        <dbReference type="ARBA" id="ARBA00042755"/>
    </source>
</evidence>
<sequence length="410" mass="46586">MFVSKHWSCNDAIRNRKYNKYAPSPNYAFKTHLHCKYNVKESNKTASAASSRSLLGQKFSCTGVSGPSYLHMVKTNIWKGCKQLVYSPKVTFNTYRKDFIRAFSTKYTYEDAFGLARDKPEKFWSEAADGITWFERWTQTLDNTDTVSKLAGVLVRHGVKTGDLVVIYMPMVPQAMFTMLACARIGATHSLIFGGFASKELSPKLLVTASFGIEPGRRVEYIPLVEKALELSSHKPHKVLVYNRPSMRFGIQDESRMVWWAASDLGWVVGHSYICYGPLLHGNTTVLYEGKPVGTPDPGAFFRVMSEHGTASVFTAPTAIRAIRQQDPQAEHGKRYPLSRLRILFVAGERCDIETLEWAKRNFGVPVLDHWWQTDLFFQIQSLGLIVYTFVCLYQLPHFCISTTPRNVFQ</sequence>
<organism evidence="6 7">
    <name type="scientific">Labeo rohita</name>
    <name type="common">Indian major carp</name>
    <name type="synonym">Cyprinus rohita</name>
    <dbReference type="NCBI Taxonomy" id="84645"/>
    <lineage>
        <taxon>Eukaryota</taxon>
        <taxon>Metazoa</taxon>
        <taxon>Chordata</taxon>
        <taxon>Craniata</taxon>
        <taxon>Vertebrata</taxon>
        <taxon>Euteleostomi</taxon>
        <taxon>Actinopterygii</taxon>
        <taxon>Neopterygii</taxon>
        <taxon>Teleostei</taxon>
        <taxon>Ostariophysi</taxon>
        <taxon>Cypriniformes</taxon>
        <taxon>Cyprinidae</taxon>
        <taxon>Labeoninae</taxon>
        <taxon>Labeonini</taxon>
        <taxon>Labeo</taxon>
    </lineage>
</organism>
<keyword evidence="7" id="KW-1185">Reference proteome</keyword>
<comment type="caution">
    <text evidence="6">The sequence shown here is derived from an EMBL/GenBank/DDBJ whole genome shotgun (WGS) entry which is preliminary data.</text>
</comment>
<evidence type="ECO:0000256" key="1">
    <source>
        <dbReference type="ARBA" id="ARBA00013275"/>
    </source>
</evidence>
<evidence type="ECO:0000256" key="4">
    <source>
        <dbReference type="ARBA" id="ARBA00047935"/>
    </source>
</evidence>
<dbReference type="Proteomes" id="UP000830375">
    <property type="component" value="Unassembled WGS sequence"/>
</dbReference>
<feature type="domain" description="AMP-dependent synthetase/ligase" evidence="5">
    <location>
        <begin position="237"/>
        <end position="375"/>
    </location>
</feature>
<dbReference type="PANTHER" id="PTHR43347">
    <property type="entry name" value="ACYL-COA SYNTHETASE"/>
    <property type="match status" value="1"/>
</dbReference>